<protein>
    <submittedName>
        <fullName evidence="1">Uncharacterized protein</fullName>
    </submittedName>
</protein>
<evidence type="ECO:0000313" key="2">
    <source>
        <dbReference type="Proteomes" id="UP000837857"/>
    </source>
</evidence>
<evidence type="ECO:0000313" key="1">
    <source>
        <dbReference type="EMBL" id="CAH2049081.1"/>
    </source>
</evidence>
<keyword evidence="2" id="KW-1185">Reference proteome</keyword>
<feature type="non-terminal residue" evidence="1">
    <location>
        <position position="171"/>
    </location>
</feature>
<proteinExistence type="predicted"/>
<sequence length="171" mass="18906">MRRGQMHKMRFGPSLFLSLAPARTDRLDLRRRAAVDPRRSSANTARRVAVYVRLYPPGRPLLTIHCRHYSDTRFGGREEMAANETEPCLRRQNAAKCLTRGALRPLGDASLSFDTGTPRPTECGNVATLIAGMVSPVAGGCAPHSKAMSGPHYDPRVFLRAPSWTLHDPKT</sequence>
<dbReference type="EMBL" id="OW152831">
    <property type="protein sequence ID" value="CAH2049081.1"/>
    <property type="molecule type" value="Genomic_DNA"/>
</dbReference>
<accession>A0ABN8I9J7</accession>
<reference evidence="1" key="1">
    <citation type="submission" date="2022-03" db="EMBL/GenBank/DDBJ databases">
        <authorList>
            <person name="Martin H S."/>
        </authorList>
    </citation>
    <scope>NUCLEOTIDE SEQUENCE</scope>
</reference>
<gene>
    <name evidence="1" type="ORF">IPOD504_LOCUS6586</name>
</gene>
<name>A0ABN8I9J7_9NEOP</name>
<organism evidence="1 2">
    <name type="scientific">Iphiclides podalirius</name>
    <name type="common">scarce swallowtail</name>
    <dbReference type="NCBI Taxonomy" id="110791"/>
    <lineage>
        <taxon>Eukaryota</taxon>
        <taxon>Metazoa</taxon>
        <taxon>Ecdysozoa</taxon>
        <taxon>Arthropoda</taxon>
        <taxon>Hexapoda</taxon>
        <taxon>Insecta</taxon>
        <taxon>Pterygota</taxon>
        <taxon>Neoptera</taxon>
        <taxon>Endopterygota</taxon>
        <taxon>Lepidoptera</taxon>
        <taxon>Glossata</taxon>
        <taxon>Ditrysia</taxon>
        <taxon>Papilionoidea</taxon>
        <taxon>Papilionidae</taxon>
        <taxon>Papilioninae</taxon>
        <taxon>Iphiclides</taxon>
    </lineage>
</organism>
<dbReference type="Proteomes" id="UP000837857">
    <property type="component" value="Chromosome 19"/>
</dbReference>